<organism evidence="1">
    <name type="scientific">Arundo donax</name>
    <name type="common">Giant reed</name>
    <name type="synonym">Donax arundinaceus</name>
    <dbReference type="NCBI Taxonomy" id="35708"/>
    <lineage>
        <taxon>Eukaryota</taxon>
        <taxon>Viridiplantae</taxon>
        <taxon>Streptophyta</taxon>
        <taxon>Embryophyta</taxon>
        <taxon>Tracheophyta</taxon>
        <taxon>Spermatophyta</taxon>
        <taxon>Magnoliopsida</taxon>
        <taxon>Liliopsida</taxon>
        <taxon>Poales</taxon>
        <taxon>Poaceae</taxon>
        <taxon>PACMAD clade</taxon>
        <taxon>Arundinoideae</taxon>
        <taxon>Arundineae</taxon>
        <taxon>Arundo</taxon>
    </lineage>
</organism>
<dbReference type="EMBL" id="GBRH01225935">
    <property type="protein sequence ID" value="JAD71960.1"/>
    <property type="molecule type" value="Transcribed_RNA"/>
</dbReference>
<protein>
    <submittedName>
        <fullName evidence="1">Uncharacterized protein</fullName>
    </submittedName>
</protein>
<name>A0A0A9CEY2_ARUDO</name>
<reference evidence="1" key="2">
    <citation type="journal article" date="2015" name="Data Brief">
        <title>Shoot transcriptome of the giant reed, Arundo donax.</title>
        <authorList>
            <person name="Barrero R.A."/>
            <person name="Guerrero F.D."/>
            <person name="Moolhuijzen P."/>
            <person name="Goolsby J.A."/>
            <person name="Tidwell J."/>
            <person name="Bellgard S.E."/>
            <person name="Bellgard M.I."/>
        </authorList>
    </citation>
    <scope>NUCLEOTIDE SEQUENCE</scope>
    <source>
        <tissue evidence="1">Shoot tissue taken approximately 20 cm above the soil surface</tissue>
    </source>
</reference>
<evidence type="ECO:0000313" key="1">
    <source>
        <dbReference type="EMBL" id="JAD71960.1"/>
    </source>
</evidence>
<dbReference type="AlphaFoldDB" id="A0A0A9CEY2"/>
<proteinExistence type="predicted"/>
<sequence>MVQQCKLHNQQLMVARASEQDSAHDLDCKLPRGLNA</sequence>
<accession>A0A0A9CEY2</accession>
<reference evidence="1" key="1">
    <citation type="submission" date="2014-09" db="EMBL/GenBank/DDBJ databases">
        <authorList>
            <person name="Magalhaes I.L.F."/>
            <person name="Oliveira U."/>
            <person name="Santos F.R."/>
            <person name="Vidigal T.H.D.A."/>
            <person name="Brescovit A.D."/>
            <person name="Santos A.J."/>
        </authorList>
    </citation>
    <scope>NUCLEOTIDE SEQUENCE</scope>
    <source>
        <tissue evidence="1">Shoot tissue taken approximately 20 cm above the soil surface</tissue>
    </source>
</reference>